<dbReference type="SUPFAM" id="SSF46689">
    <property type="entry name" value="Homeodomain-like"/>
    <property type="match status" value="1"/>
</dbReference>
<dbReference type="PANTHER" id="PTHR30055">
    <property type="entry name" value="HTH-TYPE TRANSCRIPTIONAL REGULATOR RUTR"/>
    <property type="match status" value="1"/>
</dbReference>
<dbReference type="Pfam" id="PF17920">
    <property type="entry name" value="TetR_C_16"/>
    <property type="match status" value="1"/>
</dbReference>
<protein>
    <submittedName>
        <fullName evidence="5">TetR family transcriptional regulator</fullName>
    </submittedName>
</protein>
<dbReference type="EMBL" id="BAAAQK010000028">
    <property type="protein sequence ID" value="GAA1878891.1"/>
    <property type="molecule type" value="Genomic_DNA"/>
</dbReference>
<evidence type="ECO:0000313" key="6">
    <source>
        <dbReference type="Proteomes" id="UP001500449"/>
    </source>
</evidence>
<dbReference type="InterPro" id="IPR036271">
    <property type="entry name" value="Tet_transcr_reg_TetR-rel_C_sf"/>
</dbReference>
<accession>A0ABN2NQ00</accession>
<evidence type="ECO:0000256" key="3">
    <source>
        <dbReference type="SAM" id="MobiDB-lite"/>
    </source>
</evidence>
<feature type="domain" description="HTH tetR-type" evidence="4">
    <location>
        <begin position="25"/>
        <end position="85"/>
    </location>
</feature>
<feature type="region of interest" description="Disordered" evidence="3">
    <location>
        <begin position="1"/>
        <end position="27"/>
    </location>
</feature>
<dbReference type="InterPro" id="IPR041678">
    <property type="entry name" value="TetR_C_16"/>
</dbReference>
<name>A0ABN2NQ00_9PSEU</name>
<dbReference type="Gene3D" id="1.10.357.10">
    <property type="entry name" value="Tetracycline Repressor, domain 2"/>
    <property type="match status" value="1"/>
</dbReference>
<organism evidence="5 6">
    <name type="scientific">Pseudonocardia ailaonensis</name>
    <dbReference type="NCBI Taxonomy" id="367279"/>
    <lineage>
        <taxon>Bacteria</taxon>
        <taxon>Bacillati</taxon>
        <taxon>Actinomycetota</taxon>
        <taxon>Actinomycetes</taxon>
        <taxon>Pseudonocardiales</taxon>
        <taxon>Pseudonocardiaceae</taxon>
        <taxon>Pseudonocardia</taxon>
    </lineage>
</organism>
<dbReference type="SUPFAM" id="SSF48498">
    <property type="entry name" value="Tetracyclin repressor-like, C-terminal domain"/>
    <property type="match status" value="1"/>
</dbReference>
<keyword evidence="6" id="KW-1185">Reference proteome</keyword>
<evidence type="ECO:0000259" key="4">
    <source>
        <dbReference type="PROSITE" id="PS50977"/>
    </source>
</evidence>
<reference evidence="5 6" key="1">
    <citation type="journal article" date="2019" name="Int. J. Syst. Evol. Microbiol.">
        <title>The Global Catalogue of Microorganisms (GCM) 10K type strain sequencing project: providing services to taxonomists for standard genome sequencing and annotation.</title>
        <authorList>
            <consortium name="The Broad Institute Genomics Platform"/>
            <consortium name="The Broad Institute Genome Sequencing Center for Infectious Disease"/>
            <person name="Wu L."/>
            <person name="Ma J."/>
        </authorList>
    </citation>
    <scope>NUCLEOTIDE SEQUENCE [LARGE SCALE GENOMIC DNA]</scope>
    <source>
        <strain evidence="5 6">JCM 16009</strain>
    </source>
</reference>
<proteinExistence type="predicted"/>
<sequence length="211" mass="22548">MEISYGRPVSAPREARRPGRRSGDSGTREAILTAARGQFAAHGFRGASLRTIAGEAGVDPALIRHFFGSKDDLFDATLEVPHQLVERIKAELAGEPEGLGERLTRTYLGLWEDPATSGPLLALMRSAVTSEPAAERLRAMLGRRLFAEVPALLGRSDGEVRAALIGAHLVGVALARHVVRLPPVAELDLDTLVSYCAPAIGRYLTEPLGAP</sequence>
<feature type="DNA-binding region" description="H-T-H motif" evidence="2">
    <location>
        <begin position="48"/>
        <end position="67"/>
    </location>
</feature>
<keyword evidence="1 2" id="KW-0238">DNA-binding</keyword>
<evidence type="ECO:0000313" key="5">
    <source>
        <dbReference type="EMBL" id="GAA1878891.1"/>
    </source>
</evidence>
<evidence type="ECO:0000256" key="1">
    <source>
        <dbReference type="ARBA" id="ARBA00023125"/>
    </source>
</evidence>
<dbReference type="Pfam" id="PF00440">
    <property type="entry name" value="TetR_N"/>
    <property type="match status" value="1"/>
</dbReference>
<dbReference type="InterPro" id="IPR050109">
    <property type="entry name" value="HTH-type_TetR-like_transc_reg"/>
</dbReference>
<dbReference type="PRINTS" id="PR00455">
    <property type="entry name" value="HTHTETR"/>
</dbReference>
<dbReference type="InterPro" id="IPR009057">
    <property type="entry name" value="Homeodomain-like_sf"/>
</dbReference>
<comment type="caution">
    <text evidence="5">The sequence shown here is derived from an EMBL/GenBank/DDBJ whole genome shotgun (WGS) entry which is preliminary data.</text>
</comment>
<dbReference type="Gene3D" id="1.10.10.60">
    <property type="entry name" value="Homeodomain-like"/>
    <property type="match status" value="1"/>
</dbReference>
<evidence type="ECO:0000256" key="2">
    <source>
        <dbReference type="PROSITE-ProRule" id="PRU00335"/>
    </source>
</evidence>
<dbReference type="Proteomes" id="UP001500449">
    <property type="component" value="Unassembled WGS sequence"/>
</dbReference>
<dbReference type="InterPro" id="IPR001647">
    <property type="entry name" value="HTH_TetR"/>
</dbReference>
<feature type="compositionally biased region" description="Basic and acidic residues" evidence="3">
    <location>
        <begin position="13"/>
        <end position="27"/>
    </location>
</feature>
<gene>
    <name evidence="5" type="ORF">GCM10009836_70370</name>
</gene>
<dbReference type="PROSITE" id="PS50977">
    <property type="entry name" value="HTH_TETR_2"/>
    <property type="match status" value="1"/>
</dbReference>
<dbReference type="PANTHER" id="PTHR30055:SF235">
    <property type="entry name" value="TRANSCRIPTIONAL REGULATORY PROTEIN"/>
    <property type="match status" value="1"/>
</dbReference>